<protein>
    <submittedName>
        <fullName evidence="2">Uncharacterized protein</fullName>
    </submittedName>
</protein>
<keyword evidence="3" id="KW-1185">Reference proteome</keyword>
<reference evidence="2 3" key="1">
    <citation type="submission" date="2018-11" db="EMBL/GenBank/DDBJ databases">
        <title>Genome sequence of Saitozyma podzolica DSM 27192.</title>
        <authorList>
            <person name="Aliyu H."/>
            <person name="Gorte O."/>
            <person name="Ochsenreither K."/>
        </authorList>
    </citation>
    <scope>NUCLEOTIDE SEQUENCE [LARGE SCALE GENOMIC DNA]</scope>
    <source>
        <strain evidence="2 3">DSM 27192</strain>
    </source>
</reference>
<gene>
    <name evidence="2" type="ORF">EHS25_001602</name>
</gene>
<organism evidence="2 3">
    <name type="scientific">Saitozyma podzolica</name>
    <dbReference type="NCBI Taxonomy" id="1890683"/>
    <lineage>
        <taxon>Eukaryota</taxon>
        <taxon>Fungi</taxon>
        <taxon>Dikarya</taxon>
        <taxon>Basidiomycota</taxon>
        <taxon>Agaricomycotina</taxon>
        <taxon>Tremellomycetes</taxon>
        <taxon>Tremellales</taxon>
        <taxon>Trimorphomycetaceae</taxon>
        <taxon>Saitozyma</taxon>
    </lineage>
</organism>
<dbReference type="EMBL" id="RSCD01000011">
    <property type="protein sequence ID" value="RSH90268.1"/>
    <property type="molecule type" value="Genomic_DNA"/>
</dbReference>
<dbReference type="Proteomes" id="UP000279259">
    <property type="component" value="Unassembled WGS sequence"/>
</dbReference>
<sequence length="220" mass="24001">MSQGLQCGTQKLGKPRGLNPNRQLTEVETALLDDTVGAASESSRSGVDNDPNRAITLADHQAILDREYVEPFLKYASQHSNISKDSVNVWKQGLRAWCTFAKASTKSETQPIIRALAYSHDSISQKEWDTNIFGCSMLIGQLILPAQAAENYSHVPNLEWIADMRKGTAMYQDYRKQKATEVAQSADNQSSLPTAGDTESEAPTASVAADNEVETSCSGM</sequence>
<dbReference type="AlphaFoldDB" id="A0A427YGQ3"/>
<accession>A0A427YGQ3</accession>
<evidence type="ECO:0000256" key="1">
    <source>
        <dbReference type="SAM" id="MobiDB-lite"/>
    </source>
</evidence>
<dbReference type="OrthoDB" id="10338615at2759"/>
<feature type="region of interest" description="Disordered" evidence="1">
    <location>
        <begin position="1"/>
        <end position="21"/>
    </location>
</feature>
<feature type="compositionally biased region" description="Polar residues" evidence="1">
    <location>
        <begin position="182"/>
        <end position="193"/>
    </location>
</feature>
<feature type="region of interest" description="Disordered" evidence="1">
    <location>
        <begin position="180"/>
        <end position="220"/>
    </location>
</feature>
<name>A0A427YGQ3_9TREE</name>
<proteinExistence type="predicted"/>
<evidence type="ECO:0000313" key="2">
    <source>
        <dbReference type="EMBL" id="RSH90268.1"/>
    </source>
</evidence>
<comment type="caution">
    <text evidence="2">The sequence shown here is derived from an EMBL/GenBank/DDBJ whole genome shotgun (WGS) entry which is preliminary data.</text>
</comment>
<evidence type="ECO:0000313" key="3">
    <source>
        <dbReference type="Proteomes" id="UP000279259"/>
    </source>
</evidence>